<evidence type="ECO:0000256" key="4">
    <source>
        <dbReference type="PROSITE-ProRule" id="PRU00325"/>
    </source>
</evidence>
<evidence type="ECO:0000313" key="6">
    <source>
        <dbReference type="EMBL" id="ERN05695.1"/>
    </source>
</evidence>
<protein>
    <recommendedName>
        <fullName evidence="5">SWIM-type domain-containing protein</fullName>
    </recommendedName>
</protein>
<evidence type="ECO:0000256" key="2">
    <source>
        <dbReference type="ARBA" id="ARBA00022771"/>
    </source>
</evidence>
<dbReference type="Gramene" id="ERN05695">
    <property type="protein sequence ID" value="ERN05695"/>
    <property type="gene ID" value="AMTR_s00006p00217540"/>
</dbReference>
<dbReference type="Pfam" id="PF04434">
    <property type="entry name" value="SWIM"/>
    <property type="match status" value="1"/>
</dbReference>
<evidence type="ECO:0000256" key="1">
    <source>
        <dbReference type="ARBA" id="ARBA00022723"/>
    </source>
</evidence>
<dbReference type="PROSITE" id="PS50966">
    <property type="entry name" value="ZF_SWIM"/>
    <property type="match status" value="1"/>
</dbReference>
<dbReference type="PANTHER" id="PTHR31973">
    <property type="entry name" value="POLYPROTEIN, PUTATIVE-RELATED"/>
    <property type="match status" value="1"/>
</dbReference>
<keyword evidence="3" id="KW-0862">Zinc</keyword>
<dbReference type="EMBL" id="KI393980">
    <property type="protein sequence ID" value="ERN05695.1"/>
    <property type="molecule type" value="Genomic_DNA"/>
</dbReference>
<keyword evidence="7" id="KW-1185">Reference proteome</keyword>
<dbReference type="SMART" id="SM00575">
    <property type="entry name" value="ZnF_PMZ"/>
    <property type="match status" value="1"/>
</dbReference>
<proteinExistence type="predicted"/>
<dbReference type="InterPro" id="IPR007527">
    <property type="entry name" value="Znf_SWIM"/>
</dbReference>
<dbReference type="GO" id="GO:0008270">
    <property type="term" value="F:zinc ion binding"/>
    <property type="evidence" value="ECO:0007669"/>
    <property type="project" value="UniProtKB-KW"/>
</dbReference>
<dbReference type="Proteomes" id="UP000017836">
    <property type="component" value="Unassembled WGS sequence"/>
</dbReference>
<gene>
    <name evidence="6" type="ORF">AMTR_s00006p00217540</name>
</gene>
<dbReference type="AlphaFoldDB" id="W1PF70"/>
<keyword evidence="2 4" id="KW-0863">Zinc-finger</keyword>
<feature type="domain" description="SWIM-type" evidence="5">
    <location>
        <begin position="48"/>
        <end position="80"/>
    </location>
</feature>
<keyword evidence="1" id="KW-0479">Metal-binding</keyword>
<dbReference type="HOGENOM" id="CLU_055196_3_1_1"/>
<name>W1PF70_AMBTC</name>
<evidence type="ECO:0000313" key="7">
    <source>
        <dbReference type="Proteomes" id="UP000017836"/>
    </source>
</evidence>
<dbReference type="PANTHER" id="PTHR31973:SF188">
    <property type="entry name" value="POLYPROTEIN, PUTATIVE-RELATED"/>
    <property type="match status" value="1"/>
</dbReference>
<evidence type="ECO:0000256" key="3">
    <source>
        <dbReference type="ARBA" id="ARBA00022833"/>
    </source>
</evidence>
<accession>W1PF70</accession>
<evidence type="ECO:0000259" key="5">
    <source>
        <dbReference type="PROSITE" id="PS50966"/>
    </source>
</evidence>
<sequence>MAMSLKWSNVLTPKAQKVINMRRDKPRFLHAVTWAHDDMCEINADKKYVVNLATHTCSCWGWQVSGLLCSHLIAAIDHRHEEVTEFCGFYFTVQMFCRTYSLPFNPMPEALELSMIVYTIVMPPTAR</sequence>
<organism evidence="6 7">
    <name type="scientific">Amborella trichopoda</name>
    <dbReference type="NCBI Taxonomy" id="13333"/>
    <lineage>
        <taxon>Eukaryota</taxon>
        <taxon>Viridiplantae</taxon>
        <taxon>Streptophyta</taxon>
        <taxon>Embryophyta</taxon>
        <taxon>Tracheophyta</taxon>
        <taxon>Spermatophyta</taxon>
        <taxon>Magnoliopsida</taxon>
        <taxon>Amborellales</taxon>
        <taxon>Amborellaceae</taxon>
        <taxon>Amborella</taxon>
    </lineage>
</organism>
<dbReference type="InterPro" id="IPR006564">
    <property type="entry name" value="Znf_PMZ"/>
</dbReference>
<reference evidence="7" key="1">
    <citation type="journal article" date="2013" name="Science">
        <title>The Amborella genome and the evolution of flowering plants.</title>
        <authorList>
            <consortium name="Amborella Genome Project"/>
        </authorList>
    </citation>
    <scope>NUCLEOTIDE SEQUENCE [LARGE SCALE GENOMIC DNA]</scope>
</reference>